<dbReference type="InterPro" id="IPR000182">
    <property type="entry name" value="GNAT_dom"/>
</dbReference>
<sequence>MLKEIFSNRILLSYTTDEHLPIVIDMEKKNSKFVFSWTEEQHKKEIADPDKLHLVIKSKLNDRLLGYIIIGGLKSKDKSMELKRIVVNEKGCGYGKESIGLIKKFCFDVKGFHRLWLDVFDDNKAAIRLYLKEGFVKEGLMRECKKNGEAYRSMFLMSILEHEYNKAATIK</sequence>
<dbReference type="AlphaFoldDB" id="A0AAU7VNB2"/>
<dbReference type="EMBL" id="CP158367">
    <property type="protein sequence ID" value="XBX75547.1"/>
    <property type="molecule type" value="Genomic_DNA"/>
</dbReference>
<organism evidence="2">
    <name type="scientific">Proteinivorax tanatarense</name>
    <dbReference type="NCBI Taxonomy" id="1260629"/>
    <lineage>
        <taxon>Bacteria</taxon>
        <taxon>Bacillati</taxon>
        <taxon>Bacillota</taxon>
        <taxon>Clostridia</taxon>
        <taxon>Eubacteriales</taxon>
        <taxon>Proteinivoracaceae</taxon>
        <taxon>Proteinivorax</taxon>
    </lineage>
</organism>
<proteinExistence type="predicted"/>
<accession>A0AAU7VNB2</accession>
<gene>
    <name evidence="2" type="ORF">PRVXT_000684</name>
</gene>
<dbReference type="Pfam" id="PF00583">
    <property type="entry name" value="Acetyltransf_1"/>
    <property type="match status" value="1"/>
</dbReference>
<reference evidence="2" key="2">
    <citation type="submission" date="2024-06" db="EMBL/GenBank/DDBJ databases">
        <authorList>
            <person name="Petrova K.O."/>
            <person name="Toshchakov S.V."/>
            <person name="Boltjanskaja Y.V."/>
            <person name="Kevbrin V."/>
        </authorList>
    </citation>
    <scope>NUCLEOTIDE SEQUENCE</scope>
    <source>
        <strain evidence="2">Z-910T</strain>
    </source>
</reference>
<dbReference type="PANTHER" id="PTHR43415">
    <property type="entry name" value="SPERMIDINE N(1)-ACETYLTRANSFERASE"/>
    <property type="match status" value="1"/>
</dbReference>
<dbReference type="PANTHER" id="PTHR43415:SF3">
    <property type="entry name" value="GNAT-FAMILY ACETYLTRANSFERASE"/>
    <property type="match status" value="1"/>
</dbReference>
<dbReference type="Gene3D" id="3.40.630.30">
    <property type="match status" value="1"/>
</dbReference>
<evidence type="ECO:0000259" key="1">
    <source>
        <dbReference type="PROSITE" id="PS51186"/>
    </source>
</evidence>
<dbReference type="EC" id="2.-.-.-" evidence="2"/>
<protein>
    <submittedName>
        <fullName evidence="2">GNAT family protein</fullName>
        <ecNumber evidence="2">2.-.-.-</ecNumber>
    </submittedName>
</protein>
<dbReference type="InterPro" id="IPR016181">
    <property type="entry name" value="Acyl_CoA_acyltransferase"/>
</dbReference>
<dbReference type="GO" id="GO:0016747">
    <property type="term" value="F:acyltransferase activity, transferring groups other than amino-acyl groups"/>
    <property type="evidence" value="ECO:0007669"/>
    <property type="project" value="InterPro"/>
</dbReference>
<evidence type="ECO:0000313" key="2">
    <source>
        <dbReference type="EMBL" id="XBX75547.1"/>
    </source>
</evidence>
<name>A0AAU7VNB2_9FIRM</name>
<feature type="domain" description="N-acetyltransferase" evidence="1">
    <location>
        <begin position="10"/>
        <end position="162"/>
    </location>
</feature>
<keyword evidence="2" id="KW-0808">Transferase</keyword>
<dbReference type="SUPFAM" id="SSF55729">
    <property type="entry name" value="Acyl-CoA N-acyltransferases (Nat)"/>
    <property type="match status" value="1"/>
</dbReference>
<dbReference type="RefSeq" id="WP_350344291.1">
    <property type="nucleotide sequence ID" value="NZ_CP158367.1"/>
</dbReference>
<reference evidence="2" key="1">
    <citation type="journal article" date="2013" name="Extremophiles">
        <title>Proteinivorax tanatarense gen. nov., sp. nov., an anaerobic, haloalkaliphilic, proteolytic bacterium isolated from a decaying algal bloom, and proposal of Proteinivoraceae fam. nov.</title>
        <authorList>
            <person name="Kevbrin V."/>
            <person name="Boltyanskaya Y."/>
            <person name="Zhilina T."/>
            <person name="Kolganova T."/>
            <person name="Lavrentjeva E."/>
            <person name="Kuznetsov B."/>
        </authorList>
    </citation>
    <scope>NUCLEOTIDE SEQUENCE</scope>
    <source>
        <strain evidence="2">Z-910T</strain>
    </source>
</reference>
<dbReference type="PROSITE" id="PS51186">
    <property type="entry name" value="GNAT"/>
    <property type="match status" value="1"/>
</dbReference>